<sequence length="188" mass="20497">MATLENNETTPVTQPVTELPVTSAARGSTGLGRWRKEDIVKSGCLVLRGLALLFSLISLIIMATNKHGDGRDFDEYEEYRYVLAIAILSALYTGAQCVRHVHEFSTRTAALSRRTLASVGFCGDQILAYLLISSASSAIPMTNRTREWSDNLFTDSLVSAISMSCLAFFALALSAIISGYKLATRSYV</sequence>
<comment type="subcellular location">
    <subcellularLocation>
        <location evidence="1 8">Cell membrane</location>
        <topology evidence="1 8">Multi-pass membrane protein</topology>
    </subcellularLocation>
</comment>
<feature type="transmembrane region" description="Helical" evidence="8">
    <location>
        <begin position="116"/>
        <end position="139"/>
    </location>
</feature>
<protein>
    <recommendedName>
        <fullName evidence="8">CASP-like protein</fullName>
    </recommendedName>
</protein>
<evidence type="ECO:0000256" key="6">
    <source>
        <dbReference type="ARBA" id="ARBA00022989"/>
    </source>
</evidence>
<dbReference type="InterPro" id="IPR006702">
    <property type="entry name" value="CASP_dom"/>
</dbReference>
<organism evidence="10 11">
    <name type="scientific">Kalanchoe fedtschenkoi</name>
    <name type="common">Lavender scallops</name>
    <name type="synonym">South American air plant</name>
    <dbReference type="NCBI Taxonomy" id="63787"/>
    <lineage>
        <taxon>Eukaryota</taxon>
        <taxon>Viridiplantae</taxon>
        <taxon>Streptophyta</taxon>
        <taxon>Embryophyta</taxon>
        <taxon>Tracheophyta</taxon>
        <taxon>Spermatophyta</taxon>
        <taxon>Magnoliopsida</taxon>
        <taxon>eudicotyledons</taxon>
        <taxon>Gunneridae</taxon>
        <taxon>Pentapetalae</taxon>
        <taxon>Saxifragales</taxon>
        <taxon>Crassulaceae</taxon>
        <taxon>Kalanchoe</taxon>
    </lineage>
</organism>
<dbReference type="PANTHER" id="PTHR33573:SF57">
    <property type="entry name" value="CASP-LIKE PROTEIN 4B1"/>
    <property type="match status" value="1"/>
</dbReference>
<feature type="transmembrane region" description="Helical" evidence="8">
    <location>
        <begin position="45"/>
        <end position="64"/>
    </location>
</feature>
<dbReference type="GO" id="GO:0005886">
    <property type="term" value="C:plasma membrane"/>
    <property type="evidence" value="ECO:0007669"/>
    <property type="project" value="UniProtKB-SubCell"/>
</dbReference>
<evidence type="ECO:0000256" key="7">
    <source>
        <dbReference type="ARBA" id="ARBA00023136"/>
    </source>
</evidence>
<keyword evidence="7 8" id="KW-0472">Membrane</keyword>
<dbReference type="PANTHER" id="PTHR33573">
    <property type="entry name" value="CASP-LIKE PROTEIN 4A4"/>
    <property type="match status" value="1"/>
</dbReference>
<reference evidence="10" key="1">
    <citation type="submission" date="2021-01" db="UniProtKB">
        <authorList>
            <consortium name="EnsemblPlants"/>
        </authorList>
    </citation>
    <scope>IDENTIFICATION</scope>
</reference>
<evidence type="ECO:0000256" key="2">
    <source>
        <dbReference type="ARBA" id="ARBA00007651"/>
    </source>
</evidence>
<feature type="transmembrane region" description="Helical" evidence="8">
    <location>
        <begin position="79"/>
        <end position="95"/>
    </location>
</feature>
<comment type="similarity">
    <text evidence="2 8">Belongs to the Casparian strip membrane proteins (CASP) family.</text>
</comment>
<evidence type="ECO:0000256" key="5">
    <source>
        <dbReference type="ARBA" id="ARBA00022692"/>
    </source>
</evidence>
<dbReference type="AlphaFoldDB" id="A0A7N0T6K5"/>
<dbReference type="Gramene" id="Kaladp0024s0418.1.v1.1">
    <property type="protein sequence ID" value="Kaladp0024s0418.1.v1.1"/>
    <property type="gene ID" value="Kaladp0024s0418.v1.1"/>
</dbReference>
<name>A0A7N0T6K5_KALFE</name>
<dbReference type="EnsemblPlants" id="Kaladp0024s0418.1.v1.1">
    <property type="protein sequence ID" value="Kaladp0024s0418.1.v1.1"/>
    <property type="gene ID" value="Kaladp0024s0418.v1.1"/>
</dbReference>
<feature type="domain" description="Casparian strip membrane protein" evidence="9">
    <location>
        <begin position="43"/>
        <end position="170"/>
    </location>
</feature>
<keyword evidence="6 8" id="KW-1133">Transmembrane helix</keyword>
<evidence type="ECO:0000256" key="1">
    <source>
        <dbReference type="ARBA" id="ARBA00004651"/>
    </source>
</evidence>
<evidence type="ECO:0000256" key="8">
    <source>
        <dbReference type="RuleBase" id="RU361233"/>
    </source>
</evidence>
<keyword evidence="5 8" id="KW-0812">Transmembrane</keyword>
<dbReference type="Pfam" id="PF04535">
    <property type="entry name" value="CASP_dom"/>
    <property type="match status" value="1"/>
</dbReference>
<evidence type="ECO:0000313" key="10">
    <source>
        <dbReference type="EnsemblPlants" id="Kaladp0024s0418.1.v1.1"/>
    </source>
</evidence>
<keyword evidence="4 8" id="KW-1003">Cell membrane</keyword>
<proteinExistence type="inferred from homology"/>
<evidence type="ECO:0000313" key="11">
    <source>
        <dbReference type="Proteomes" id="UP000594263"/>
    </source>
</evidence>
<dbReference type="Proteomes" id="UP000594263">
    <property type="component" value="Unplaced"/>
</dbReference>
<comment type="subunit">
    <text evidence="3 8">Homodimer and heterodimers.</text>
</comment>
<feature type="transmembrane region" description="Helical" evidence="8">
    <location>
        <begin position="159"/>
        <end position="180"/>
    </location>
</feature>
<dbReference type="OMA" id="LEMNIDV"/>
<evidence type="ECO:0000256" key="4">
    <source>
        <dbReference type="ARBA" id="ARBA00022475"/>
    </source>
</evidence>
<accession>A0A7N0T6K5</accession>
<keyword evidence="11" id="KW-1185">Reference proteome</keyword>
<evidence type="ECO:0000256" key="3">
    <source>
        <dbReference type="ARBA" id="ARBA00011489"/>
    </source>
</evidence>
<evidence type="ECO:0000259" key="9">
    <source>
        <dbReference type="Pfam" id="PF04535"/>
    </source>
</evidence>